<keyword evidence="1" id="KW-0805">Transcription regulation</keyword>
<gene>
    <name evidence="4" type="ORF">HOO69_15615</name>
</gene>
<dbReference type="GO" id="GO:0043565">
    <property type="term" value="F:sequence-specific DNA binding"/>
    <property type="evidence" value="ECO:0007669"/>
    <property type="project" value="InterPro"/>
</dbReference>
<dbReference type="InterPro" id="IPR009057">
    <property type="entry name" value="Homeodomain-like_sf"/>
</dbReference>
<dbReference type="AlphaFoldDB" id="A0AAE7AZ72"/>
<dbReference type="Pfam" id="PF07883">
    <property type="entry name" value="Cupin_2"/>
    <property type="match status" value="1"/>
</dbReference>
<organism evidence="4 5">
    <name type="scientific">Vibrio europaeus</name>
    <dbReference type="NCBI Taxonomy" id="300876"/>
    <lineage>
        <taxon>Bacteria</taxon>
        <taxon>Pseudomonadati</taxon>
        <taxon>Pseudomonadota</taxon>
        <taxon>Gammaproteobacteria</taxon>
        <taxon>Vibrionales</taxon>
        <taxon>Vibrionaceae</taxon>
        <taxon>Vibrio</taxon>
        <taxon>Vibrio oreintalis group</taxon>
    </lineage>
</organism>
<dbReference type="PROSITE" id="PS01124">
    <property type="entry name" value="HTH_ARAC_FAMILY_2"/>
    <property type="match status" value="1"/>
</dbReference>
<dbReference type="PANTHER" id="PTHR11019">
    <property type="entry name" value="HTH-TYPE TRANSCRIPTIONAL REGULATOR NIMR"/>
    <property type="match status" value="1"/>
</dbReference>
<proteinExistence type="predicted"/>
<feature type="domain" description="HTH araC/xylS-type" evidence="3">
    <location>
        <begin position="172"/>
        <end position="272"/>
    </location>
</feature>
<protein>
    <submittedName>
        <fullName evidence="4">Helix-turn-helix transcriptional regulator</fullName>
    </submittedName>
</protein>
<dbReference type="Proteomes" id="UP000501443">
    <property type="component" value="Plasmid pveu"/>
</dbReference>
<evidence type="ECO:0000259" key="3">
    <source>
        <dbReference type="PROSITE" id="PS01124"/>
    </source>
</evidence>
<dbReference type="InterPro" id="IPR013096">
    <property type="entry name" value="Cupin_2"/>
</dbReference>
<dbReference type="InterPro" id="IPR011051">
    <property type="entry name" value="RmlC_Cupin_sf"/>
</dbReference>
<dbReference type="Gene3D" id="2.60.120.10">
    <property type="entry name" value="Jelly Rolls"/>
    <property type="match status" value="1"/>
</dbReference>
<dbReference type="CDD" id="cd06124">
    <property type="entry name" value="cupin_NimR-like_N"/>
    <property type="match status" value="1"/>
</dbReference>
<geneLocation type="plasmid" evidence="5">
    <name>pveu</name>
</geneLocation>
<dbReference type="GO" id="GO:0003700">
    <property type="term" value="F:DNA-binding transcription factor activity"/>
    <property type="evidence" value="ECO:0007669"/>
    <property type="project" value="InterPro"/>
</dbReference>
<accession>A0AAE7AZ72</accession>
<sequence length="279" mass="32261">MPEICAHIFNNAELLNQHFDPDAIDAPIVPVYASFSNQTTSSLRSKMHRHHKGQLVYAKSGTGEIQLEGYSHVLLPNQMVWIPGGVMHQVILNHEVNFRAIYLDHTRFPQLSIQFDTFFVSPLLAEVIETICSSSFHTDWMAGTEFHLQSILIKEMHRSATTPQWPAFPKDKRLRDYLLKYYEQGHMLPRLNELAVHFGASERTLYRMFVQDTGMSYQKWRQRVRLILAIDMLATSKSITEIAHHLEFSTTSAFITFFKSYQNITPNKYRILSDPKATS</sequence>
<name>A0AAE7AZ72_9VIBR</name>
<dbReference type="SMART" id="SM00342">
    <property type="entry name" value="HTH_ARAC"/>
    <property type="match status" value="1"/>
</dbReference>
<dbReference type="Pfam" id="PF12833">
    <property type="entry name" value="HTH_18"/>
    <property type="match status" value="1"/>
</dbReference>
<dbReference type="SUPFAM" id="SSF51182">
    <property type="entry name" value="RmlC-like cupins"/>
    <property type="match status" value="1"/>
</dbReference>
<keyword evidence="4" id="KW-0614">Plasmid</keyword>
<evidence type="ECO:0000256" key="1">
    <source>
        <dbReference type="ARBA" id="ARBA00023015"/>
    </source>
</evidence>
<dbReference type="InterPro" id="IPR014710">
    <property type="entry name" value="RmlC-like_jellyroll"/>
</dbReference>
<keyword evidence="2" id="KW-0804">Transcription</keyword>
<evidence type="ECO:0000256" key="2">
    <source>
        <dbReference type="ARBA" id="ARBA00023163"/>
    </source>
</evidence>
<evidence type="ECO:0000313" key="4">
    <source>
        <dbReference type="EMBL" id="QJY38013.1"/>
    </source>
</evidence>
<dbReference type="SUPFAM" id="SSF46689">
    <property type="entry name" value="Homeodomain-like"/>
    <property type="match status" value="2"/>
</dbReference>
<dbReference type="InterPro" id="IPR018060">
    <property type="entry name" value="HTH_AraC"/>
</dbReference>
<dbReference type="EMBL" id="CP053542">
    <property type="protein sequence ID" value="QJY38013.1"/>
    <property type="molecule type" value="Genomic_DNA"/>
</dbReference>
<dbReference type="PANTHER" id="PTHR11019:SF159">
    <property type="entry name" value="TRANSCRIPTIONAL REGULATOR-RELATED"/>
    <property type="match status" value="1"/>
</dbReference>
<evidence type="ECO:0000313" key="5">
    <source>
        <dbReference type="Proteomes" id="UP000501443"/>
    </source>
</evidence>
<dbReference type="RefSeq" id="WP_171802434.1">
    <property type="nucleotide sequence ID" value="NZ_CP053542.1"/>
</dbReference>
<reference evidence="4 5" key="1">
    <citation type="submission" date="2020-05" db="EMBL/GenBank/DDBJ databases">
        <title>First description outside Europe of the emergent pathogen for shellfish aquaculture Vibrio europaeus.</title>
        <authorList>
            <person name="Dubert J."/>
            <person name="Rojas R."/>
        </authorList>
    </citation>
    <scope>NUCLEOTIDE SEQUENCE [LARGE SCALE GENOMIC DNA]</scope>
    <source>
        <strain evidence="4 5">NPI-1</strain>
        <plasmid evidence="5">pveu</plasmid>
    </source>
</reference>
<dbReference type="Gene3D" id="1.10.10.60">
    <property type="entry name" value="Homeodomain-like"/>
    <property type="match status" value="1"/>
</dbReference>